<dbReference type="InterPro" id="IPR032781">
    <property type="entry name" value="ABC_tran_Xtn"/>
</dbReference>
<feature type="domain" description="ABC transporter" evidence="5">
    <location>
        <begin position="4"/>
        <end position="255"/>
    </location>
</feature>
<sequence length="643" mass="69249">MALLTFDRVLKDYGTKPLLDDVSFVVEADEKVGVIGANGSGKTTLLRLAAGVERPDGGRVLQASGARVGFLPQRPDFDDGQTVLDAVFAGEGPSMQLLRDYEAAVHALEQHPDDAERVTEMTRLAARLDAVGGWDLEAQARAVLDRLDITDTDALVGTLSGGQRKRVALARVLVERPDLLILDEPTNHLDAETVGWLEGFLSAWTGALLLVTHDRYFLDRVTNRMLEVGGGAVTRYVGSYSDYLEQKAAQEVVEAAEEAKRANLAKRELAWLRRGAKARTSKSKSRIDRAHALLDAAPDAPDAEIEIASASTRLGKKVVELHGVTKGFDGRTLIRDFTYLVPRGDRIGIIGANGSGKTTLLEMIAGRLAPDAGTVEIGPTVSIGYYDQESRALDDDQRILDYIEDVAENVVTADGSVITASQMLERFLFPPKQQRTPIGLLSGGERRRLYLLRVLMGAPNVLLLDEPTNDLDIPTLVALEDYLDTFAGALITVSHDRYFLDRTAAHLFRIGEGGAVREIPGGYSAWLEIQAREAAEAERAAKSRPAPAVSAPAPPAQNGTGGAAGGPQAGGAAKLSYKEKRELETVEARIAEAEARQPELEAALAERATDAEAVVSLSAELAALVAQLEADVDRWAELAERAE</sequence>
<dbReference type="PROSITE" id="PS00211">
    <property type="entry name" value="ABC_TRANSPORTER_1"/>
    <property type="match status" value="1"/>
</dbReference>
<dbReference type="Gene3D" id="3.40.50.300">
    <property type="entry name" value="P-loop containing nucleotide triphosphate hydrolases"/>
    <property type="match status" value="2"/>
</dbReference>
<keyword evidence="2 6" id="KW-0067">ATP-binding</keyword>
<evidence type="ECO:0000256" key="3">
    <source>
        <dbReference type="SAM" id="Coils"/>
    </source>
</evidence>
<evidence type="ECO:0000313" key="7">
    <source>
        <dbReference type="Proteomes" id="UP001267426"/>
    </source>
</evidence>
<dbReference type="InterPro" id="IPR037118">
    <property type="entry name" value="Val-tRNA_synth_C_sf"/>
</dbReference>
<proteinExistence type="predicted"/>
<feature type="compositionally biased region" description="Gly residues" evidence="4">
    <location>
        <begin position="559"/>
        <end position="569"/>
    </location>
</feature>
<reference evidence="6 7" key="1">
    <citation type="submission" date="2023-09" db="EMBL/GenBank/DDBJ databases">
        <authorList>
            <person name="Rey-Velasco X."/>
        </authorList>
    </citation>
    <scope>NUCLEOTIDE SEQUENCE [LARGE SCALE GENOMIC DNA]</scope>
    <source>
        <strain evidence="6 7">F394</strain>
    </source>
</reference>
<accession>A0ABU3BVC8</accession>
<name>A0ABU3BVC8_9BACT</name>
<keyword evidence="3" id="KW-0175">Coiled coil</keyword>
<evidence type="ECO:0000256" key="1">
    <source>
        <dbReference type="ARBA" id="ARBA00022741"/>
    </source>
</evidence>
<dbReference type="PROSITE" id="PS50893">
    <property type="entry name" value="ABC_TRANSPORTER_2"/>
    <property type="match status" value="2"/>
</dbReference>
<dbReference type="Pfam" id="PF00005">
    <property type="entry name" value="ABC_tran"/>
    <property type="match status" value="2"/>
</dbReference>
<feature type="region of interest" description="Disordered" evidence="4">
    <location>
        <begin position="537"/>
        <end position="575"/>
    </location>
</feature>
<dbReference type="InterPro" id="IPR003593">
    <property type="entry name" value="AAA+_ATPase"/>
</dbReference>
<dbReference type="InterPro" id="IPR027417">
    <property type="entry name" value="P-loop_NTPase"/>
</dbReference>
<gene>
    <name evidence="6" type="ORF">RM540_15930</name>
</gene>
<protein>
    <submittedName>
        <fullName evidence="6">ABC-F family ATP-binding cassette domain-containing protein</fullName>
    </submittedName>
</protein>
<evidence type="ECO:0000256" key="2">
    <source>
        <dbReference type="ARBA" id="ARBA00022840"/>
    </source>
</evidence>
<dbReference type="Gene3D" id="1.10.287.380">
    <property type="entry name" value="Valyl-tRNA synthetase, C-terminal domain"/>
    <property type="match status" value="1"/>
</dbReference>
<dbReference type="Pfam" id="PF16326">
    <property type="entry name" value="ABC_tran_CTD"/>
    <property type="match status" value="1"/>
</dbReference>
<dbReference type="InterPro" id="IPR003439">
    <property type="entry name" value="ABC_transporter-like_ATP-bd"/>
</dbReference>
<evidence type="ECO:0000256" key="4">
    <source>
        <dbReference type="SAM" id="MobiDB-lite"/>
    </source>
</evidence>
<dbReference type="PANTHER" id="PTHR42855:SF1">
    <property type="entry name" value="ABC TRANSPORTER DOMAIN-CONTAINING PROTEIN"/>
    <property type="match status" value="1"/>
</dbReference>
<dbReference type="EMBL" id="JAVRHT010000065">
    <property type="protein sequence ID" value="MDT0633244.1"/>
    <property type="molecule type" value="Genomic_DNA"/>
</dbReference>
<feature type="coiled-coil region" evidence="3">
    <location>
        <begin position="576"/>
        <end position="603"/>
    </location>
</feature>
<dbReference type="GO" id="GO:0005524">
    <property type="term" value="F:ATP binding"/>
    <property type="evidence" value="ECO:0007669"/>
    <property type="project" value="UniProtKB-KW"/>
</dbReference>
<dbReference type="CDD" id="cd03221">
    <property type="entry name" value="ABCF_EF-3"/>
    <property type="match status" value="2"/>
</dbReference>
<feature type="domain" description="ABC transporter" evidence="5">
    <location>
        <begin position="319"/>
        <end position="537"/>
    </location>
</feature>
<dbReference type="PANTHER" id="PTHR42855">
    <property type="entry name" value="ABC TRANSPORTER ATP-BINDING SUBUNIT"/>
    <property type="match status" value="1"/>
</dbReference>
<evidence type="ECO:0000313" key="6">
    <source>
        <dbReference type="EMBL" id="MDT0633244.1"/>
    </source>
</evidence>
<dbReference type="Pfam" id="PF12848">
    <property type="entry name" value="ABC_tran_Xtn"/>
    <property type="match status" value="1"/>
</dbReference>
<dbReference type="SMART" id="SM00382">
    <property type="entry name" value="AAA"/>
    <property type="match status" value="2"/>
</dbReference>
<dbReference type="InterPro" id="IPR032524">
    <property type="entry name" value="ABC_tran_C"/>
</dbReference>
<dbReference type="Proteomes" id="UP001267426">
    <property type="component" value="Unassembled WGS sequence"/>
</dbReference>
<dbReference type="InterPro" id="IPR051309">
    <property type="entry name" value="ABCF_ATPase"/>
</dbReference>
<comment type="caution">
    <text evidence="6">The sequence shown here is derived from an EMBL/GenBank/DDBJ whole genome shotgun (WGS) entry which is preliminary data.</text>
</comment>
<keyword evidence="7" id="KW-1185">Reference proteome</keyword>
<organism evidence="6 7">
    <name type="scientific">Rubrivirga litoralis</name>
    <dbReference type="NCBI Taxonomy" id="3075598"/>
    <lineage>
        <taxon>Bacteria</taxon>
        <taxon>Pseudomonadati</taxon>
        <taxon>Rhodothermota</taxon>
        <taxon>Rhodothermia</taxon>
        <taxon>Rhodothermales</taxon>
        <taxon>Rubricoccaceae</taxon>
        <taxon>Rubrivirga</taxon>
    </lineage>
</organism>
<dbReference type="RefSeq" id="WP_311665949.1">
    <property type="nucleotide sequence ID" value="NZ_JAVRHT010000065.1"/>
</dbReference>
<evidence type="ECO:0000259" key="5">
    <source>
        <dbReference type="PROSITE" id="PS50893"/>
    </source>
</evidence>
<dbReference type="SUPFAM" id="SSF52540">
    <property type="entry name" value="P-loop containing nucleoside triphosphate hydrolases"/>
    <property type="match status" value="2"/>
</dbReference>
<keyword evidence="1" id="KW-0547">Nucleotide-binding</keyword>
<dbReference type="InterPro" id="IPR017871">
    <property type="entry name" value="ABC_transporter-like_CS"/>
</dbReference>